<dbReference type="OrthoDB" id="3193769at2"/>
<dbReference type="STRING" id="203119.Cthe_2749"/>
<evidence type="ECO:0000259" key="1">
    <source>
        <dbReference type="PROSITE" id="PS50994"/>
    </source>
</evidence>
<dbReference type="NCBIfam" id="NF033546">
    <property type="entry name" value="transpos_IS21"/>
    <property type="match status" value="1"/>
</dbReference>
<dbReference type="HOGENOM" id="CLU_020626_2_1_9"/>
<keyword evidence="3" id="KW-1185">Reference proteome</keyword>
<name>A3DJ19_ACET2</name>
<organism evidence="2 3">
    <name type="scientific">Acetivibrio thermocellus (strain ATCC 27405 / DSM 1237 / JCM 9322 / NBRC 103400 / NCIMB 10682 / NRRL B-4536 / VPI 7372)</name>
    <name type="common">Clostridium thermocellum</name>
    <dbReference type="NCBI Taxonomy" id="203119"/>
    <lineage>
        <taxon>Bacteria</taxon>
        <taxon>Bacillati</taxon>
        <taxon>Bacillota</taxon>
        <taxon>Clostridia</taxon>
        <taxon>Eubacteriales</taxon>
        <taxon>Oscillospiraceae</taxon>
        <taxon>Acetivibrio</taxon>
    </lineage>
</organism>
<dbReference type="RefSeq" id="WP_020457904.1">
    <property type="nucleotide sequence ID" value="NC_009012.1"/>
</dbReference>
<dbReference type="PANTHER" id="PTHR35004:SF7">
    <property type="entry name" value="INTEGRASE PROTEIN"/>
    <property type="match status" value="1"/>
</dbReference>
<reference evidence="3" key="1">
    <citation type="submission" date="2007-02" db="EMBL/GenBank/DDBJ databases">
        <title>Complete sequence of Clostridium thermocellum ATCC 27405.</title>
        <authorList>
            <consortium name="US DOE Joint Genome Institute"/>
            <person name="Copeland A."/>
            <person name="Lucas S."/>
            <person name="Lapidus A."/>
            <person name="Barry K."/>
            <person name="Detter J.C."/>
            <person name="Glavina del Rio T."/>
            <person name="Hammon N."/>
            <person name="Israni S."/>
            <person name="Dalin E."/>
            <person name="Tice H."/>
            <person name="Pitluck S."/>
            <person name="Chertkov O."/>
            <person name="Brettin T."/>
            <person name="Bruce D."/>
            <person name="Han C."/>
            <person name="Tapia R."/>
            <person name="Gilna P."/>
            <person name="Schmutz J."/>
            <person name="Larimer F."/>
            <person name="Land M."/>
            <person name="Hauser L."/>
            <person name="Kyrpides N."/>
            <person name="Mikhailova N."/>
            <person name="Wu J.H.D."/>
            <person name="Newcomb M."/>
            <person name="Richardson P."/>
        </authorList>
    </citation>
    <scope>NUCLEOTIDE SEQUENCE [LARGE SCALE GENOMIC DNA]</scope>
    <source>
        <strain evidence="3">ATCC 27405 / DSM 1237 / JCM 9322 / NBRC 103400 / NCIMB 10682 / NRRL B-4536 / VPI 7372</strain>
    </source>
</reference>
<dbReference type="KEGG" id="cth:Cthe_2749"/>
<dbReference type="GeneID" id="35803620"/>
<accession>A3DJ19</accession>
<evidence type="ECO:0000313" key="2">
    <source>
        <dbReference type="EMBL" id="ABN53948.1"/>
    </source>
</evidence>
<proteinExistence type="predicted"/>
<protein>
    <submittedName>
        <fullName evidence="2">Integrase catalytic region</fullName>
    </submittedName>
</protein>
<feature type="domain" description="Integrase catalytic" evidence="1">
    <location>
        <begin position="124"/>
        <end position="313"/>
    </location>
</feature>
<dbReference type="PANTHER" id="PTHR35004">
    <property type="entry name" value="TRANSPOSASE RV3428C-RELATED"/>
    <property type="match status" value="1"/>
</dbReference>
<evidence type="ECO:0000313" key="3">
    <source>
        <dbReference type="Proteomes" id="UP000002145"/>
    </source>
</evidence>
<reference evidence="2 3" key="2">
    <citation type="journal article" date="2013" name="Biotechnol. Biofuels">
        <title>Global transcriptome analysis of Clostridium thermocellum ATCC 27405 during growth on dilute acid pretreated Populus and switchgrass.</title>
        <authorList>
            <person name="Wilson C.M."/>
            <person name="Rodriguez M.Jr."/>
            <person name="Johnson C.M."/>
            <person name="Martin S.L."/>
            <person name="Chu T.M."/>
            <person name="Wolfinger R.D."/>
            <person name="Hauser L.J."/>
            <person name="Land M.L."/>
            <person name="Klingeman D.M."/>
            <person name="Syed M.H."/>
            <person name="Ragauskas A.J."/>
            <person name="Tschaplinski T.J."/>
            <person name="Mielenz J.R."/>
            <person name="Brown S.D."/>
        </authorList>
    </citation>
    <scope>NUCLEOTIDE SEQUENCE [LARGE SCALE GENOMIC DNA]</scope>
    <source>
        <strain evidence="3">ATCC 27405 / DSM 1237 / JCM 9322 / NBRC 103400 / NCIMB 10682 / NRRL B-4536 / VPI 7372</strain>
    </source>
</reference>
<dbReference type="EMBL" id="CP000568">
    <property type="protein sequence ID" value="ABN53948.1"/>
    <property type="molecule type" value="Genomic_DNA"/>
</dbReference>
<dbReference type="PROSITE" id="PS50994">
    <property type="entry name" value="INTEGRASE"/>
    <property type="match status" value="1"/>
</dbReference>
<dbReference type="eggNOG" id="COG4584">
    <property type="taxonomic scope" value="Bacteria"/>
</dbReference>
<gene>
    <name evidence="2" type="ordered locus">Cthe_2749</name>
</gene>
<dbReference type="InterPro" id="IPR001584">
    <property type="entry name" value="Integrase_cat-core"/>
</dbReference>
<dbReference type="Proteomes" id="UP000002145">
    <property type="component" value="Chromosome"/>
</dbReference>
<dbReference type="GO" id="GO:0015074">
    <property type="term" value="P:DNA integration"/>
    <property type="evidence" value="ECO:0007669"/>
    <property type="project" value="InterPro"/>
</dbReference>
<sequence length="501" mass="59115">MLTMTDIKYIKDLFEKKGLSLREITRVTGHNFRTVRKYIDKEDWSQPLVNRTRESLINKYKADIDEWLESDVDAPRKQRHTAKRIFNKLKHKYNNEFNLSYRTVARYVSLKKKALYQDTDGYIPLEHPTGEAQVDFGRAAFFENGIRYEGYYVTMSFPYSNGGYIQLFKGANIECLLQGMKKIFEHMGKVPTCIWFDNDKTIVKKIFANGERKVTEAFARFRMHYGFESNFCNPSSGHEKGHVENKVGYSRRNMLVPIPKFKDIVEFNRQLLIQCDEDMQREHYKKNVFINILFEEDKKAMRDIPKAEYEIYRIEKLKSDKYGKLNFDNRKYSSGPQYAQRELMIKADAFSVAIMDEQYNTVQVHKRLYGEEKESMKWGPYLELMSRRPTALKYTGFFRELPQTLQDYLTVCDYEQKKGALRLLVKMLEQSELDIAIEAFRFCIERGIKDLDSIWAKYYTMVCTHIQVQDVLLNTKTPDVVPYTVDNSIYDNLLAGGVQYV</sequence>
<dbReference type="AlphaFoldDB" id="A3DJ19"/>